<comment type="caution">
    <text evidence="2">The sequence shown here is derived from an EMBL/GenBank/DDBJ whole genome shotgun (WGS) entry which is preliminary data.</text>
</comment>
<dbReference type="Proteomes" id="UP001419268">
    <property type="component" value="Unassembled WGS sequence"/>
</dbReference>
<evidence type="ECO:0000313" key="2">
    <source>
        <dbReference type="EMBL" id="KAK9147720.1"/>
    </source>
</evidence>
<feature type="region of interest" description="Disordered" evidence="1">
    <location>
        <begin position="107"/>
        <end position="129"/>
    </location>
</feature>
<dbReference type="PANTHER" id="PTHR37697">
    <property type="entry name" value="AP2-LIKE ETHYLENE-RESPONSIVE TRANSCRIPTION FACTOR SNZ"/>
    <property type="match status" value="1"/>
</dbReference>
<accession>A0AAP0KAS1</accession>
<feature type="compositionally biased region" description="Basic and acidic residues" evidence="1">
    <location>
        <begin position="116"/>
        <end position="129"/>
    </location>
</feature>
<keyword evidence="3" id="KW-1185">Reference proteome</keyword>
<proteinExistence type="predicted"/>
<reference evidence="2 3" key="1">
    <citation type="submission" date="2024-01" db="EMBL/GenBank/DDBJ databases">
        <title>Genome assemblies of Stephania.</title>
        <authorList>
            <person name="Yang L."/>
        </authorList>
    </citation>
    <scope>NUCLEOTIDE SEQUENCE [LARGE SCALE GENOMIC DNA]</scope>
    <source>
        <strain evidence="2">JXDWG</strain>
        <tissue evidence="2">Leaf</tissue>
    </source>
</reference>
<name>A0AAP0KAS1_9MAGN</name>
<sequence length="129" mass="13752">MDSRLSGPPPPPPKPPLSDLAASLERVTHMATQLLASSDPSHALQLYSALDSLHSQIALFLAQFDNPVTVNNPQFPHSVSFSVVADQGAASASRAVLGGLLDSTSGVDLANKRRRTSDDRNQEEPVLRD</sequence>
<organism evidence="2 3">
    <name type="scientific">Stephania cephalantha</name>
    <dbReference type="NCBI Taxonomy" id="152367"/>
    <lineage>
        <taxon>Eukaryota</taxon>
        <taxon>Viridiplantae</taxon>
        <taxon>Streptophyta</taxon>
        <taxon>Embryophyta</taxon>
        <taxon>Tracheophyta</taxon>
        <taxon>Spermatophyta</taxon>
        <taxon>Magnoliopsida</taxon>
        <taxon>Ranunculales</taxon>
        <taxon>Menispermaceae</taxon>
        <taxon>Menispermoideae</taxon>
        <taxon>Cissampelideae</taxon>
        <taxon>Stephania</taxon>
    </lineage>
</organism>
<dbReference type="EMBL" id="JBBNAG010000003">
    <property type="protein sequence ID" value="KAK9147720.1"/>
    <property type="molecule type" value="Genomic_DNA"/>
</dbReference>
<gene>
    <name evidence="2" type="ORF">Scep_006477</name>
</gene>
<dbReference type="AlphaFoldDB" id="A0AAP0KAS1"/>
<dbReference type="PANTHER" id="PTHR37697:SF2">
    <property type="entry name" value="AP2-LIKE ETHYLENE-RESPONSIVE TRANSCRIPTION FACTOR SNZ"/>
    <property type="match status" value="1"/>
</dbReference>
<evidence type="ECO:0000313" key="3">
    <source>
        <dbReference type="Proteomes" id="UP001419268"/>
    </source>
</evidence>
<protein>
    <submittedName>
        <fullName evidence="2">Uncharacterized protein</fullName>
    </submittedName>
</protein>
<evidence type="ECO:0000256" key="1">
    <source>
        <dbReference type="SAM" id="MobiDB-lite"/>
    </source>
</evidence>